<dbReference type="CDD" id="cd08517">
    <property type="entry name" value="PBP2_NikA_DppA_OppA_like_13"/>
    <property type="match status" value="1"/>
</dbReference>
<keyword evidence="3 4" id="KW-0732">Signal</keyword>
<dbReference type="Gene3D" id="3.10.105.10">
    <property type="entry name" value="Dipeptide-binding Protein, Domain 3"/>
    <property type="match status" value="1"/>
</dbReference>
<dbReference type="GO" id="GO:0030288">
    <property type="term" value="C:outer membrane-bounded periplasmic space"/>
    <property type="evidence" value="ECO:0007669"/>
    <property type="project" value="UniProtKB-ARBA"/>
</dbReference>
<dbReference type="AlphaFoldDB" id="A0A081D1K1"/>
<evidence type="ECO:0000259" key="5">
    <source>
        <dbReference type="Pfam" id="PF00496"/>
    </source>
</evidence>
<sequence length="531" mass="58049">MSFSRRQFHRIALAAGAFVALPGGSFAAAEEPVSGGTLKIVYFPEPTQLVAINTSAGGPQFVGSKIYDGLLTYDYDLTPKPSLAREWSVSADGLEYVFHLQPNAKFHDGKPVTSQDVAFSVLRLKDAHPRGRATFSQVESVDTSDPLVAKLKLAKPSPGLITALASSESPIVPKHIFETFKPTENPKTNQIIGSGPFVLKEWTPGSHILLEKNADYWDQPRPHLDRVIIRLINDAGARAAALETGEGDIGPNPVALSDLERLKAVPSLHVDDRIYAYAGQQNQLVINLENEYLKNLGVRQAIAHAINVPALIDIVLYGYAVPSPTPISPGLPKFHNPDIGFAKFDTALSEKLLDEAGFPRKGDGKRFKLRVTTNPFNPQTYSDFIAQALIKIGIEADIQKFDFGTYVKVVYTDRAWDLSVESLSNTFDPTAGVQRVYWSKNFKIGLPFSNASHYENPEVDRLLEAAAVEPDIEKRAELFKAFQVIVARDLPVINLVSPIQPVVGSVRVKDYAVGAEGLSGNLAQAWLAKEA</sequence>
<name>A0A081D1K1_9HYPH</name>
<dbReference type="InterPro" id="IPR000914">
    <property type="entry name" value="SBP_5_dom"/>
</dbReference>
<dbReference type="SUPFAM" id="SSF53850">
    <property type="entry name" value="Periplasmic binding protein-like II"/>
    <property type="match status" value="1"/>
</dbReference>
<comment type="subcellular location">
    <subcellularLocation>
        <location evidence="1">Periplasm</location>
    </subcellularLocation>
</comment>
<feature type="chain" id="PRO_5001756433" evidence="4">
    <location>
        <begin position="28"/>
        <end position="531"/>
    </location>
</feature>
<dbReference type="Pfam" id="PF00496">
    <property type="entry name" value="SBP_bac_5"/>
    <property type="match status" value="1"/>
</dbReference>
<dbReference type="InterPro" id="IPR039424">
    <property type="entry name" value="SBP_5"/>
</dbReference>
<dbReference type="Proteomes" id="UP000028701">
    <property type="component" value="Unassembled WGS sequence"/>
</dbReference>
<dbReference type="PIRSF" id="PIRSF002741">
    <property type="entry name" value="MppA"/>
    <property type="match status" value="1"/>
</dbReference>
<evidence type="ECO:0000256" key="1">
    <source>
        <dbReference type="ARBA" id="ARBA00004418"/>
    </source>
</evidence>
<reference evidence="6 7" key="1">
    <citation type="submission" date="2014-08" db="EMBL/GenBank/DDBJ databases">
        <title>Whole genome shotgun sequence of Rhizobium rubi NBRC 13261.</title>
        <authorList>
            <person name="Katano-Makiyama Y."/>
            <person name="Hosoyama A."/>
            <person name="Hashimoto M."/>
            <person name="Hosoyama Y."/>
            <person name="Noguchi M."/>
            <person name="Tsuchikane K."/>
            <person name="Uohara A."/>
            <person name="Ohji S."/>
            <person name="Ichikawa N."/>
            <person name="Kimura A."/>
            <person name="Yamazoe A."/>
            <person name="Fujita N."/>
        </authorList>
    </citation>
    <scope>NUCLEOTIDE SEQUENCE [LARGE SCALE GENOMIC DNA]</scope>
    <source>
        <strain evidence="6 7">NBRC 13261</strain>
    </source>
</reference>
<evidence type="ECO:0000313" key="7">
    <source>
        <dbReference type="Proteomes" id="UP000028701"/>
    </source>
</evidence>
<dbReference type="eggNOG" id="COG0747">
    <property type="taxonomic scope" value="Bacteria"/>
</dbReference>
<dbReference type="GO" id="GO:0015833">
    <property type="term" value="P:peptide transport"/>
    <property type="evidence" value="ECO:0007669"/>
    <property type="project" value="TreeGrafter"/>
</dbReference>
<dbReference type="InterPro" id="IPR030678">
    <property type="entry name" value="Peptide/Ni-bd"/>
</dbReference>
<gene>
    <name evidence="6" type="ORF">RRU01S_28_00400</name>
</gene>
<organism evidence="6 7">
    <name type="scientific">Agrobacterium rubi TR3 = NBRC 13261</name>
    <dbReference type="NCBI Taxonomy" id="1368415"/>
    <lineage>
        <taxon>Bacteria</taxon>
        <taxon>Pseudomonadati</taxon>
        <taxon>Pseudomonadota</taxon>
        <taxon>Alphaproteobacteria</taxon>
        <taxon>Hyphomicrobiales</taxon>
        <taxon>Rhizobiaceae</taxon>
        <taxon>Rhizobium/Agrobacterium group</taxon>
        <taxon>Agrobacterium</taxon>
    </lineage>
</organism>
<dbReference type="PANTHER" id="PTHR30290">
    <property type="entry name" value="PERIPLASMIC BINDING COMPONENT OF ABC TRANSPORTER"/>
    <property type="match status" value="1"/>
</dbReference>
<evidence type="ECO:0000313" key="6">
    <source>
        <dbReference type="EMBL" id="GAK72797.1"/>
    </source>
</evidence>
<protein>
    <submittedName>
        <fullName evidence="6">Putative ABC transporter substrate-binding protein</fullName>
    </submittedName>
</protein>
<dbReference type="GO" id="GO:0043190">
    <property type="term" value="C:ATP-binding cassette (ABC) transporter complex"/>
    <property type="evidence" value="ECO:0007669"/>
    <property type="project" value="InterPro"/>
</dbReference>
<evidence type="ECO:0000256" key="2">
    <source>
        <dbReference type="ARBA" id="ARBA00005695"/>
    </source>
</evidence>
<comment type="similarity">
    <text evidence="2">Belongs to the bacterial solute-binding protein 5 family.</text>
</comment>
<dbReference type="RefSeq" id="WP_045232233.1">
    <property type="nucleotide sequence ID" value="NZ_BBJU01000028.1"/>
</dbReference>
<dbReference type="InterPro" id="IPR006311">
    <property type="entry name" value="TAT_signal"/>
</dbReference>
<dbReference type="PANTHER" id="PTHR30290:SF38">
    <property type="entry name" value="D,D-DIPEPTIDE-BINDING PERIPLASMIC PROTEIN DDPA-RELATED"/>
    <property type="match status" value="1"/>
</dbReference>
<proteinExistence type="inferred from homology"/>
<dbReference type="Gene3D" id="3.40.190.10">
    <property type="entry name" value="Periplasmic binding protein-like II"/>
    <property type="match status" value="1"/>
</dbReference>
<feature type="signal peptide" evidence="4">
    <location>
        <begin position="1"/>
        <end position="27"/>
    </location>
</feature>
<evidence type="ECO:0000256" key="3">
    <source>
        <dbReference type="ARBA" id="ARBA00022729"/>
    </source>
</evidence>
<dbReference type="OrthoDB" id="9803988at2"/>
<feature type="domain" description="Solute-binding protein family 5" evidence="5">
    <location>
        <begin position="78"/>
        <end position="437"/>
    </location>
</feature>
<dbReference type="GO" id="GO:1904680">
    <property type="term" value="F:peptide transmembrane transporter activity"/>
    <property type="evidence" value="ECO:0007669"/>
    <property type="project" value="TreeGrafter"/>
</dbReference>
<dbReference type="EMBL" id="BBJU01000028">
    <property type="protein sequence ID" value="GAK72797.1"/>
    <property type="molecule type" value="Genomic_DNA"/>
</dbReference>
<evidence type="ECO:0000256" key="4">
    <source>
        <dbReference type="SAM" id="SignalP"/>
    </source>
</evidence>
<dbReference type="PROSITE" id="PS51318">
    <property type="entry name" value="TAT"/>
    <property type="match status" value="1"/>
</dbReference>
<comment type="caution">
    <text evidence="6">The sequence shown here is derived from an EMBL/GenBank/DDBJ whole genome shotgun (WGS) entry which is preliminary data.</text>
</comment>
<accession>A0A081D1K1</accession>